<feature type="region of interest" description="Disordered" evidence="1">
    <location>
        <begin position="1"/>
        <end position="99"/>
    </location>
</feature>
<reference evidence="2" key="1">
    <citation type="submission" date="2020-03" db="EMBL/GenBank/DDBJ databases">
        <authorList>
            <person name="Weist P."/>
        </authorList>
    </citation>
    <scope>NUCLEOTIDE SEQUENCE</scope>
</reference>
<evidence type="ECO:0000256" key="1">
    <source>
        <dbReference type="SAM" id="MobiDB-lite"/>
    </source>
</evidence>
<sequence>MFQAITSRARPREGNERRAIGGVEGRGPEERPSITPRTPGAPTATPLKHSPISMGWRQKPRHAQQQARRKMNMGCGVLSMEETERRRGGGGGGGGGGNGARMDFIQSLYGGAEGRNSRECHQQPARTSCPLGSFQEIVWTSESSFYFEDPDSTTARRIVPPVIRLRLKHSGAERALGTTTLIQIDVPLTHTHTSVTERESGYSRVGHRSAAPVSAPRWRHCNPSNGRVSA</sequence>
<accession>A0A9N7TME5</accession>
<dbReference type="Proteomes" id="UP001153269">
    <property type="component" value="Unassembled WGS sequence"/>
</dbReference>
<dbReference type="AlphaFoldDB" id="A0A9N7TME5"/>
<feature type="compositionally biased region" description="Basic residues" evidence="1">
    <location>
        <begin position="58"/>
        <end position="71"/>
    </location>
</feature>
<feature type="compositionally biased region" description="Low complexity" evidence="1">
    <location>
        <begin position="35"/>
        <end position="46"/>
    </location>
</feature>
<feature type="compositionally biased region" description="Gly residues" evidence="1">
    <location>
        <begin position="89"/>
        <end position="99"/>
    </location>
</feature>
<evidence type="ECO:0000313" key="3">
    <source>
        <dbReference type="Proteomes" id="UP001153269"/>
    </source>
</evidence>
<comment type="caution">
    <text evidence="2">The sequence shown here is derived from an EMBL/GenBank/DDBJ whole genome shotgun (WGS) entry which is preliminary data.</text>
</comment>
<keyword evidence="3" id="KW-1185">Reference proteome</keyword>
<gene>
    <name evidence="2" type="ORF">PLEPLA_LOCUS2407</name>
</gene>
<name>A0A9N7TME5_PLEPL</name>
<organism evidence="2 3">
    <name type="scientific">Pleuronectes platessa</name>
    <name type="common">European plaice</name>
    <dbReference type="NCBI Taxonomy" id="8262"/>
    <lineage>
        <taxon>Eukaryota</taxon>
        <taxon>Metazoa</taxon>
        <taxon>Chordata</taxon>
        <taxon>Craniata</taxon>
        <taxon>Vertebrata</taxon>
        <taxon>Euteleostomi</taxon>
        <taxon>Actinopterygii</taxon>
        <taxon>Neopterygii</taxon>
        <taxon>Teleostei</taxon>
        <taxon>Neoteleostei</taxon>
        <taxon>Acanthomorphata</taxon>
        <taxon>Carangaria</taxon>
        <taxon>Pleuronectiformes</taxon>
        <taxon>Pleuronectoidei</taxon>
        <taxon>Pleuronectidae</taxon>
        <taxon>Pleuronectes</taxon>
    </lineage>
</organism>
<feature type="compositionally biased region" description="Basic and acidic residues" evidence="1">
    <location>
        <begin position="10"/>
        <end position="19"/>
    </location>
</feature>
<dbReference type="EMBL" id="CADEAL010000118">
    <property type="protein sequence ID" value="CAB1414698.1"/>
    <property type="molecule type" value="Genomic_DNA"/>
</dbReference>
<evidence type="ECO:0000313" key="2">
    <source>
        <dbReference type="EMBL" id="CAB1414698.1"/>
    </source>
</evidence>
<protein>
    <submittedName>
        <fullName evidence="2">Uncharacterized protein</fullName>
    </submittedName>
</protein>
<proteinExistence type="predicted"/>